<comment type="caution">
    <text evidence="1">The sequence shown here is derived from an EMBL/GenBank/DDBJ whole genome shotgun (WGS) entry which is preliminary data.</text>
</comment>
<dbReference type="Proteomes" id="UP001164929">
    <property type="component" value="Chromosome 5"/>
</dbReference>
<sequence>MAVDILQPQSSHGLELRICNFEHLERPPYVVVLNKIDLPEVHMQLQPFVFKRLPFRARNRLPSLTEEISRNRNGCEEVPSEPKMITNKDKRDREIEDYPCPLAVVGVSVL</sequence>
<dbReference type="EMBL" id="JAQIZT010000005">
    <property type="protein sequence ID" value="KAJ6998704.1"/>
    <property type="molecule type" value="Genomic_DNA"/>
</dbReference>
<dbReference type="AlphaFoldDB" id="A0AAD6W5D4"/>
<evidence type="ECO:0000313" key="1">
    <source>
        <dbReference type="EMBL" id="KAJ6998704.1"/>
    </source>
</evidence>
<reference evidence="1" key="1">
    <citation type="journal article" date="2023" name="Mol. Ecol. Resour.">
        <title>Chromosome-level genome assembly of a triploid poplar Populus alba 'Berolinensis'.</title>
        <authorList>
            <person name="Chen S."/>
            <person name="Yu Y."/>
            <person name="Wang X."/>
            <person name="Wang S."/>
            <person name="Zhang T."/>
            <person name="Zhou Y."/>
            <person name="He R."/>
            <person name="Meng N."/>
            <person name="Wang Y."/>
            <person name="Liu W."/>
            <person name="Liu Z."/>
            <person name="Liu J."/>
            <person name="Guo Q."/>
            <person name="Huang H."/>
            <person name="Sederoff R.R."/>
            <person name="Wang G."/>
            <person name="Qu G."/>
            <person name="Chen S."/>
        </authorList>
    </citation>
    <scope>NUCLEOTIDE SEQUENCE</scope>
    <source>
        <strain evidence="1">SC-2020</strain>
    </source>
</reference>
<protein>
    <submittedName>
        <fullName evidence="1">Uncharacterized protein</fullName>
    </submittedName>
</protein>
<organism evidence="1 2">
    <name type="scientific">Populus alba x Populus x berolinensis</name>
    <dbReference type="NCBI Taxonomy" id="444605"/>
    <lineage>
        <taxon>Eukaryota</taxon>
        <taxon>Viridiplantae</taxon>
        <taxon>Streptophyta</taxon>
        <taxon>Embryophyta</taxon>
        <taxon>Tracheophyta</taxon>
        <taxon>Spermatophyta</taxon>
        <taxon>Magnoliopsida</taxon>
        <taxon>eudicotyledons</taxon>
        <taxon>Gunneridae</taxon>
        <taxon>Pentapetalae</taxon>
        <taxon>rosids</taxon>
        <taxon>fabids</taxon>
        <taxon>Malpighiales</taxon>
        <taxon>Salicaceae</taxon>
        <taxon>Saliceae</taxon>
        <taxon>Populus</taxon>
    </lineage>
</organism>
<evidence type="ECO:0000313" key="2">
    <source>
        <dbReference type="Proteomes" id="UP001164929"/>
    </source>
</evidence>
<keyword evidence="2" id="KW-1185">Reference proteome</keyword>
<accession>A0AAD6W5D4</accession>
<gene>
    <name evidence="1" type="ORF">NC653_014770</name>
</gene>
<proteinExistence type="predicted"/>
<name>A0AAD6W5D4_9ROSI</name>